<name>A0ABW0SWE5_9GAMM</name>
<proteinExistence type="predicted"/>
<organism evidence="1 2">
    <name type="scientific">Rhodanobacter terrae</name>
    <dbReference type="NCBI Taxonomy" id="418647"/>
    <lineage>
        <taxon>Bacteria</taxon>
        <taxon>Pseudomonadati</taxon>
        <taxon>Pseudomonadota</taxon>
        <taxon>Gammaproteobacteria</taxon>
        <taxon>Lysobacterales</taxon>
        <taxon>Rhodanobacteraceae</taxon>
        <taxon>Rhodanobacter</taxon>
    </lineage>
</organism>
<comment type="caution">
    <text evidence="1">The sequence shown here is derived from an EMBL/GenBank/DDBJ whole genome shotgun (WGS) entry which is preliminary data.</text>
</comment>
<dbReference type="RefSeq" id="WP_377325168.1">
    <property type="nucleotide sequence ID" value="NZ_JBHSNG010000004.1"/>
</dbReference>
<reference evidence="2" key="1">
    <citation type="journal article" date="2019" name="Int. J. Syst. Evol. Microbiol.">
        <title>The Global Catalogue of Microorganisms (GCM) 10K type strain sequencing project: providing services to taxonomists for standard genome sequencing and annotation.</title>
        <authorList>
            <consortium name="The Broad Institute Genomics Platform"/>
            <consortium name="The Broad Institute Genome Sequencing Center for Infectious Disease"/>
            <person name="Wu L."/>
            <person name="Ma J."/>
        </authorList>
    </citation>
    <scope>NUCLEOTIDE SEQUENCE [LARGE SCALE GENOMIC DNA]</scope>
    <source>
        <strain evidence="2">CGMCC 1.13587</strain>
    </source>
</reference>
<dbReference type="Proteomes" id="UP001596111">
    <property type="component" value="Unassembled WGS sequence"/>
</dbReference>
<dbReference type="EMBL" id="JBHSNG010000004">
    <property type="protein sequence ID" value="MFC5580565.1"/>
    <property type="molecule type" value="Genomic_DNA"/>
</dbReference>
<gene>
    <name evidence="1" type="ORF">ACFPPB_05520</name>
</gene>
<accession>A0ABW0SWE5</accession>
<evidence type="ECO:0000313" key="2">
    <source>
        <dbReference type="Proteomes" id="UP001596111"/>
    </source>
</evidence>
<evidence type="ECO:0000313" key="1">
    <source>
        <dbReference type="EMBL" id="MFC5580565.1"/>
    </source>
</evidence>
<protein>
    <submittedName>
        <fullName evidence="1">Uncharacterized protein</fullName>
    </submittedName>
</protein>
<sequence length="240" mass="27098">MRINLEQKREIGAMASNKIRVVVKTPDNVHRPILWFKANNKDEFFWGVYGRQNGGAVLRGEWNNRHTVADSARNQRYRLKSCRGKSISFDHFSSHVDGTFHLKCKGESGTLYSHKTQKVTGIGNDAPIFVEATLLTDEVNSYSPSEPRASDHAIGAPPGNFLKIFFAIAGRNHPYSDLLVEYRKADQDVGPNFEFGSFQFQSIISHQEISDRPDGSAGTVVSLRFETTSRLWLLKAFLFM</sequence>
<keyword evidence="2" id="KW-1185">Reference proteome</keyword>